<dbReference type="SUPFAM" id="SSF52540">
    <property type="entry name" value="P-loop containing nucleoside triphosphate hydrolases"/>
    <property type="match status" value="1"/>
</dbReference>
<dbReference type="GO" id="GO:0005524">
    <property type="term" value="F:ATP binding"/>
    <property type="evidence" value="ECO:0007669"/>
    <property type="project" value="UniProtKB-KW"/>
</dbReference>
<reference evidence="1 2" key="1">
    <citation type="journal article" date="2023" name="Int. J. Syst. Evol. Microbiol.">
        <title>Physiological and genomic analyses of cobalamin (vitamin B12)-auxotrophy of Lysobacter auxotrophicus sp. nov., a methionine-auxotrophic chitinolytic bacterium isolated from chitin-treated soil.</title>
        <authorList>
            <person name="Saito A."/>
            <person name="Dohra H."/>
            <person name="Hamada M."/>
            <person name="Moriuchi R."/>
            <person name="Kotsuchibashi Y."/>
            <person name="Mori K."/>
        </authorList>
    </citation>
    <scope>NUCLEOTIDE SEQUENCE [LARGE SCALE GENOMIC DNA]</scope>
    <source>
        <strain evidence="1 2">5-21a</strain>
    </source>
</reference>
<keyword evidence="2" id="KW-1185">Reference proteome</keyword>
<keyword evidence="1" id="KW-0547">Nucleotide-binding</keyword>
<evidence type="ECO:0000313" key="1">
    <source>
        <dbReference type="EMBL" id="BDU16678.1"/>
    </source>
</evidence>
<sequence>MPQSPELAGGEGFTYEGDAAAYYLAALLAEAYAPGVDDRIVVRLSVQQRDFGEPLDDVIVDFADATGRIARLSLQVKRALTISAAATNADFRDIVRDAWATLHKPDFRADIDRYGAAVGEAALVPSRALKTICDWARDSLTADHFDARFAPEGSASEDHRKVRTTIEQLLAAAKTTACTREELHRFLAHFVLVQFDFLREGSVDPPHAINLIRSCLASESAGDAPMVWSRLVELARAAAGTSGQFDRARLVRELAPLTRLRAAPSLQADLGRLTELAHSQANLIVDDIGGAWIDRSHYLQALDAKFVDARFVQVRGLPGSGKSAVVKQAVRRALAQGPVLFLKAEQVDAVSWNGYAISQGLSATSLETLLVEIAAVGTPTLFIDAIDRVATAQQPVFLQVIQTIATSPELAHWRIVASLRDTGIEVLRNWLGEALATLSVETLTVGALSEEEADALAEAKPHLRPLLFGAEAVREIVRRPFFAKVLDQSFVAAPDGPEFAPRAEVDLIEHWWTRGGYNAAGQNALARQRALLGLARARAKELSRPIRLGDLPSADCVEELRADGILQHARHGISVQFAHDIFFEWAFFHVLADLGPDWIDAIRAAGEPPAVARVVELASQWEYSHGDAWAAYLAQTRASDLRAQWTRAWLLAPLGTAAFEADPAPYWAVVAQDDFALLRKALVWFQAEKTTPNPAVLAGTLPDERRQRVADLLGWPSDLASARRLLVFLLVRIPAIPQTLYPAVLAVFELWQNAFEGYPNAISRRLLGQCDQWLGALDAISNARGPDENSAFWQKVQDLGAFRTSLIQLILRSSLAEPSIADALLLRAVASHRIRRDAFEGIVAFSPRLAQSLPQRLVELALAYLREELPEDRVAREQAEQERTIAARQALLNDPARTLSRVESARWSAVHFRSVGEFSSSDWEQLAIHDDHRSFWPPSPLREPFASLFRQSPQNALNLLRELCNHAIAAWRQLHRLDHESRGTPLPLELSFPWGRQTFWGGEREYLWCRSTWAPKAIGCGFLALEEWCLGEIERGTPVDDLIQQIVAGNDCIAILGTAAMLALHTGTVSATTLPLFTSQRLLAADRQRVAADLSPSNLMGFTHASDRPHHDALRTANARPVRKLELRGMVPRFVFAAEPLGSQARSAIEAFAERLPYEYEEDREDPEVQRELAEQATEYAELADQSTYQAYRTDNEHIALVHVSPSAAKPENVAKLEQATQYLSIANLWTWASTSFEKHAPDGRLSLRDAVVAARGFDAPDLFAGSRGDRADSIAMHRGAVASTAAVALTFRAGSTDDQLKWARGVLWRAARLKEEADSWWSPSSVIPWHHGIYAAHGLAADLRAGTAARTAAGDLLALVAHPLEAVSLAAVGEACNLWAVDPKLTMAALFLAFSRCHVPHTRRGSRPHAGVIEPSPLAVEALRMAGVHYDRGTDFSAIPRPPPAWVKAAPRARRGRESYEDYEVGDASNPEECWTEPASHWHSAYAAEVLARAPISGILQSDTRNSLLDFLADVLSWTIQKNAPPWVERGRRDRTATRIFEWTHALGSQLGNVAGCVPLSDFQPRFLEPVLQLEGENCWAMLGPFASAYICRYIYDAQAVPADAVAVVDLCLTRLLADRTFKRDSYRAGELSGLDLPKLVETLMFVSIERAELASRYVNGDWSEIGRIMPLVDRYVRAAGWAVPVMDSYLTLCERSRAHYPSAAFADQVLAILTLGPEALPGWRGTLFYARIAGLIQHLSHRDAPMSAPLAQAFLRTLDHLIDMGDRRSAALQLGEGFRDIRLNT</sequence>
<name>A0ABN6UP75_9GAMM</name>
<dbReference type="Proteomes" id="UP001317822">
    <property type="component" value="Chromosome"/>
</dbReference>
<accession>A0ABN6UP75</accession>
<dbReference type="EMBL" id="AP027041">
    <property type="protein sequence ID" value="BDU16678.1"/>
    <property type="molecule type" value="Genomic_DNA"/>
</dbReference>
<gene>
    <name evidence="1" type="ORF">LA521A_18790</name>
</gene>
<keyword evidence="1" id="KW-0067">ATP-binding</keyword>
<protein>
    <submittedName>
        <fullName evidence="1">ATP-binding protein</fullName>
    </submittedName>
</protein>
<organism evidence="1 2">
    <name type="scientific">Lysobacter auxotrophicus</name>
    <dbReference type="NCBI Taxonomy" id="2992573"/>
    <lineage>
        <taxon>Bacteria</taxon>
        <taxon>Pseudomonadati</taxon>
        <taxon>Pseudomonadota</taxon>
        <taxon>Gammaproteobacteria</taxon>
        <taxon>Lysobacterales</taxon>
        <taxon>Lysobacteraceae</taxon>
        <taxon>Lysobacter</taxon>
    </lineage>
</organism>
<evidence type="ECO:0000313" key="2">
    <source>
        <dbReference type="Proteomes" id="UP001317822"/>
    </source>
</evidence>
<dbReference type="InterPro" id="IPR027417">
    <property type="entry name" value="P-loop_NTPase"/>
</dbReference>
<dbReference type="RefSeq" id="WP_281778668.1">
    <property type="nucleotide sequence ID" value="NZ_AP027041.1"/>
</dbReference>
<proteinExistence type="predicted"/>